<feature type="compositionally biased region" description="Polar residues" evidence="1">
    <location>
        <begin position="273"/>
        <end position="283"/>
    </location>
</feature>
<dbReference type="VEuPathDB" id="ToxoDB:ENH_00019370"/>
<feature type="compositionally biased region" description="Polar residues" evidence="1">
    <location>
        <begin position="166"/>
        <end position="175"/>
    </location>
</feature>
<dbReference type="AlphaFoldDB" id="U6MQR7"/>
<keyword evidence="3" id="KW-1185">Reference proteome</keyword>
<name>U6MQR7_9EIME</name>
<evidence type="ECO:0000313" key="2">
    <source>
        <dbReference type="EMBL" id="CDJ66366.1"/>
    </source>
</evidence>
<accession>U6MQR7</accession>
<evidence type="ECO:0000256" key="1">
    <source>
        <dbReference type="SAM" id="MobiDB-lite"/>
    </source>
</evidence>
<sequence length="283" mass="30612">MPSGTPAHHLHATPKPIVAERAHGHKEGHPQVTPVTNVLPGDSPFVMWDQFQSAMSVIRTVIRGTGESDATFPILPENCSTVQAFLMRIERRYTQMGLEPREWGSALIDHLVGPALTVADIRYVSAPAKGNVPDVRGKYARNVAVWDTMLATVLLMNEWGNQLLNTAEGTDTSNGHAEGTQPLSEAQRESESASILSEEAPGATTASSRKSAEATEDGYRPYATEIAPHWWRETCMKEPYDQGGALCYAGATAVLRVELAGSPSDALLDNGDSRSFISTKTVE</sequence>
<organism evidence="2 3">
    <name type="scientific">Eimeria necatrix</name>
    <dbReference type="NCBI Taxonomy" id="51315"/>
    <lineage>
        <taxon>Eukaryota</taxon>
        <taxon>Sar</taxon>
        <taxon>Alveolata</taxon>
        <taxon>Apicomplexa</taxon>
        <taxon>Conoidasida</taxon>
        <taxon>Coccidia</taxon>
        <taxon>Eucoccidiorida</taxon>
        <taxon>Eimeriorina</taxon>
        <taxon>Eimeriidae</taxon>
        <taxon>Eimeria</taxon>
    </lineage>
</organism>
<evidence type="ECO:0000313" key="3">
    <source>
        <dbReference type="Proteomes" id="UP000030754"/>
    </source>
</evidence>
<gene>
    <name evidence="2" type="ORF">ENH_00019370</name>
</gene>
<feature type="region of interest" description="Disordered" evidence="1">
    <location>
        <begin position="166"/>
        <end position="216"/>
    </location>
</feature>
<dbReference type="Proteomes" id="UP000030754">
    <property type="component" value="Unassembled WGS sequence"/>
</dbReference>
<dbReference type="RefSeq" id="XP_013434834.1">
    <property type="nucleotide sequence ID" value="XM_013579380.1"/>
</dbReference>
<feature type="region of interest" description="Disordered" evidence="1">
    <location>
        <begin position="263"/>
        <end position="283"/>
    </location>
</feature>
<reference evidence="2" key="2">
    <citation type="submission" date="2013-10" db="EMBL/GenBank/DDBJ databases">
        <authorList>
            <person name="Aslett M."/>
        </authorList>
    </citation>
    <scope>NUCLEOTIDE SEQUENCE [LARGE SCALE GENOMIC DNA]</scope>
    <source>
        <strain evidence="2">Houghton</strain>
    </source>
</reference>
<dbReference type="GeneID" id="25472110"/>
<protein>
    <submittedName>
        <fullName evidence="2">Uncharacterized protein</fullName>
    </submittedName>
</protein>
<dbReference type="EMBL" id="HG723559">
    <property type="protein sequence ID" value="CDJ66366.1"/>
    <property type="molecule type" value="Genomic_DNA"/>
</dbReference>
<proteinExistence type="predicted"/>
<reference evidence="2" key="1">
    <citation type="submission" date="2013-10" db="EMBL/GenBank/DDBJ databases">
        <title>Genomic analysis of the causative agents of coccidiosis in chickens.</title>
        <authorList>
            <person name="Reid A.J."/>
            <person name="Blake D."/>
            <person name="Billington K."/>
            <person name="Browne H."/>
            <person name="Dunn M."/>
            <person name="Hung S."/>
            <person name="Kawahara F."/>
            <person name="Miranda-Saavedra D."/>
            <person name="Mourier T."/>
            <person name="Nagra H."/>
            <person name="Otto T.D."/>
            <person name="Rawlings N."/>
            <person name="Sanchez A."/>
            <person name="Sanders M."/>
            <person name="Subramaniam C."/>
            <person name="Tay Y."/>
            <person name="Dear P."/>
            <person name="Doerig C."/>
            <person name="Gruber A."/>
            <person name="Parkinson J."/>
            <person name="Shirley M."/>
            <person name="Wan K.L."/>
            <person name="Berriman M."/>
            <person name="Tomley F."/>
            <person name="Pain A."/>
        </authorList>
    </citation>
    <scope>NUCLEOTIDE SEQUENCE [LARGE SCALE GENOMIC DNA]</scope>
    <source>
        <strain evidence="2">Houghton</strain>
    </source>
</reference>